<dbReference type="Proteomes" id="UP001168528">
    <property type="component" value="Unassembled WGS sequence"/>
</dbReference>
<dbReference type="Pfam" id="PF03717">
    <property type="entry name" value="PBP_dimer"/>
    <property type="match status" value="1"/>
</dbReference>
<keyword evidence="2" id="KW-0378">Hydrolase</keyword>
<evidence type="ECO:0000256" key="1">
    <source>
        <dbReference type="ARBA" id="ARBA00004370"/>
    </source>
</evidence>
<dbReference type="SUPFAM" id="SSF54184">
    <property type="entry name" value="Penicillin-binding protein 2x (pbp-2x), c-terminal domain"/>
    <property type="match status" value="1"/>
</dbReference>
<evidence type="ECO:0000256" key="2">
    <source>
        <dbReference type="ARBA" id="ARBA00022645"/>
    </source>
</evidence>
<dbReference type="PANTHER" id="PTHR30627:SF1">
    <property type="entry name" value="PEPTIDOGLYCAN D,D-TRANSPEPTIDASE FTSI"/>
    <property type="match status" value="1"/>
</dbReference>
<dbReference type="PROSITE" id="PS51178">
    <property type="entry name" value="PASTA"/>
    <property type="match status" value="1"/>
</dbReference>
<reference evidence="5" key="1">
    <citation type="submission" date="2023-07" db="EMBL/GenBank/DDBJ databases">
        <title>The genome sequence of Rhodocytophaga aerolata KACC 12507.</title>
        <authorList>
            <person name="Zhang X."/>
        </authorList>
    </citation>
    <scope>NUCLEOTIDE SEQUENCE</scope>
    <source>
        <strain evidence="5">KACC 12507</strain>
    </source>
</reference>
<dbReference type="EMBL" id="JAUKPO010000002">
    <property type="protein sequence ID" value="MDO1445806.1"/>
    <property type="molecule type" value="Genomic_DNA"/>
</dbReference>
<dbReference type="Gene3D" id="3.40.710.10">
    <property type="entry name" value="DD-peptidase/beta-lactamase superfamily"/>
    <property type="match status" value="1"/>
</dbReference>
<proteinExistence type="predicted"/>
<feature type="domain" description="PASTA" evidence="4">
    <location>
        <begin position="641"/>
        <end position="699"/>
    </location>
</feature>
<dbReference type="Gene3D" id="3.90.1310.10">
    <property type="entry name" value="Penicillin-binding protein 2a (Domain 2)"/>
    <property type="match status" value="1"/>
</dbReference>
<comment type="caution">
    <text evidence="5">The sequence shown here is derived from an EMBL/GenBank/DDBJ whole genome shotgun (WGS) entry which is preliminary data.</text>
</comment>
<dbReference type="InterPro" id="IPR005543">
    <property type="entry name" value="PASTA_dom"/>
</dbReference>
<dbReference type="InterPro" id="IPR001460">
    <property type="entry name" value="PCN-bd_Tpept"/>
</dbReference>
<dbReference type="InterPro" id="IPR050515">
    <property type="entry name" value="Beta-lactam/transpept"/>
</dbReference>
<dbReference type="Pfam" id="PF03793">
    <property type="entry name" value="PASTA"/>
    <property type="match status" value="1"/>
</dbReference>
<keyword evidence="2" id="KW-0645">Protease</keyword>
<keyword evidence="6" id="KW-1185">Reference proteome</keyword>
<gene>
    <name evidence="5" type="ORF">Q0590_06065</name>
</gene>
<dbReference type="SMART" id="SM00740">
    <property type="entry name" value="PASTA"/>
    <property type="match status" value="1"/>
</dbReference>
<evidence type="ECO:0000313" key="6">
    <source>
        <dbReference type="Proteomes" id="UP001168528"/>
    </source>
</evidence>
<keyword evidence="2" id="KW-0121">Carboxypeptidase</keyword>
<dbReference type="PANTHER" id="PTHR30627">
    <property type="entry name" value="PEPTIDOGLYCAN D,D-TRANSPEPTIDASE"/>
    <property type="match status" value="1"/>
</dbReference>
<dbReference type="SUPFAM" id="SSF56601">
    <property type="entry name" value="beta-lactamase/transpeptidase-like"/>
    <property type="match status" value="1"/>
</dbReference>
<protein>
    <submittedName>
        <fullName evidence="5">Penicillin-binding protein</fullName>
    </submittedName>
</protein>
<dbReference type="Gene3D" id="3.30.450.330">
    <property type="match status" value="1"/>
</dbReference>
<evidence type="ECO:0000259" key="4">
    <source>
        <dbReference type="PROSITE" id="PS51178"/>
    </source>
</evidence>
<evidence type="ECO:0000313" key="5">
    <source>
        <dbReference type="EMBL" id="MDO1445806.1"/>
    </source>
</evidence>
<evidence type="ECO:0000256" key="3">
    <source>
        <dbReference type="ARBA" id="ARBA00023136"/>
    </source>
</evidence>
<keyword evidence="3" id="KW-0472">Membrane</keyword>
<dbReference type="Pfam" id="PF00905">
    <property type="entry name" value="Transpeptidase"/>
    <property type="match status" value="1"/>
</dbReference>
<dbReference type="InterPro" id="IPR036138">
    <property type="entry name" value="PBP_dimer_sf"/>
</dbReference>
<dbReference type="SUPFAM" id="SSF56519">
    <property type="entry name" value="Penicillin binding protein dimerisation domain"/>
    <property type="match status" value="1"/>
</dbReference>
<organism evidence="5 6">
    <name type="scientific">Rhodocytophaga aerolata</name>
    <dbReference type="NCBI Taxonomy" id="455078"/>
    <lineage>
        <taxon>Bacteria</taxon>
        <taxon>Pseudomonadati</taxon>
        <taxon>Bacteroidota</taxon>
        <taxon>Cytophagia</taxon>
        <taxon>Cytophagales</taxon>
        <taxon>Rhodocytophagaceae</taxon>
        <taxon>Rhodocytophaga</taxon>
    </lineage>
</organism>
<dbReference type="CDD" id="cd06575">
    <property type="entry name" value="PASTA_Pbp2x-like_2"/>
    <property type="match status" value="1"/>
</dbReference>
<comment type="subcellular location">
    <subcellularLocation>
        <location evidence="1">Membrane</location>
    </subcellularLocation>
</comment>
<sequence>MNIKNSILVRVRIAFLMVFLFSLAVVGKIFHLQLVQGDKWRHMAQEKTINFQKVKATRGNIISDNGNLLATSLPFYRLALDPSVADNKLYKQGLDSLAYLLSVHFKDRSPEEYKRRINNARQEKRKYLMLNSRMINYQTKKQMETWPILRAGRYKGGVIFERTDRRFNPFAALGTRTIGYVNQQSKGVVGLEASFNKQLAGKDGQALFQRMAGGGWKPLNDGSEVPPEQGWDIQTTIDINLQDVAQDALYRAVTDHQANYGCVVVMEVATGEIKAMANLGKLKNGGYAETYNFVVGQQGRTDPGSTFKLPSMIALLEETQIEPTDSIDTGNGTFRYNGAVMNDSKPGGYGKITVQQAFEHSSNVAFVMMMRDHFRGKAQRYIEYLDAFGLTRPLGFQMLGEAVPYIKRPEDKTWSGITLPWMAVGYESKMSPLHILAFYNAIANNGKMIQPIIVKEARITDNAEEQYQARVINEKVCSDRTLRIVRKMLEGVVERGTAKSIRNNDYKIAGKTGTSQKLKDGRYTREYYTSFAGYFPADKPKYSCIVVIDGPQGYRQYGAEVAAPVFKEIADKVYARDLEMHKLLTAETAPESTAFPLVKAGHFEDLRYLCNQMGISNHGRELEEWVVANVSDNSISWKNKLARKDEVPDVTGMTLKDALYILENQGLKVNYRGRGRVVSQSQQAGTHILPGSSIEVVLN</sequence>
<dbReference type="InterPro" id="IPR012338">
    <property type="entry name" value="Beta-lactam/transpept-like"/>
</dbReference>
<name>A0ABT8R136_9BACT</name>
<dbReference type="RefSeq" id="WP_302036605.1">
    <property type="nucleotide sequence ID" value="NZ_JAUKPO010000002.1"/>
</dbReference>
<dbReference type="InterPro" id="IPR005311">
    <property type="entry name" value="PBP_dimer"/>
</dbReference>
<accession>A0ABT8R136</accession>
<dbReference type="Gene3D" id="3.30.10.20">
    <property type="match status" value="1"/>
</dbReference>